<keyword evidence="9" id="KW-1185">Reference proteome</keyword>
<dbReference type="PANTHER" id="PTHR31668">
    <property type="entry name" value="GLUCOSE TRANSPORT TRANSCRIPTION REGULATOR RGT1-RELATED-RELATED"/>
    <property type="match status" value="1"/>
</dbReference>
<proteinExistence type="predicted"/>
<sequence length="734" mass="79979">MAGYADADTQMGGGPGQYANQNGTPPAQQHQLTDPELRLQENLQQLREGGDMMHPAGPQQPQYQQMAHMGPAMGAHQHFAGPTRPTHSPQQMAQHVMNMEGHHDPYDPNDPNRKRSKVSRACDECRRKKIRCDATSENGPEACSSCKRTGARCQFSRQPMKRGPSKGYIKELADRLNSLESQIHHPPAQSHNFDFGTLGDQSFPDTQSPPQFKRQRTHSMTDGFHDAFSRPNWSAQDRGNGASVDAHGLPVLPDQEPSLNGNRRTSFGDMNLGGSLITGSHEEILKAYYNIIHPTLPVLPHHESQLNRLTNCPQKLREAFFLALEGCIRSVASKALPPIESSLNQLLQQCFTSVDAANYCLHDTDSSRQFYNHLVYCQSLILLAAASDRPSPGVIGSTTGLLGRISACIADAAINDSRTLSAMKEQDLEVYHTARRVYWTALILDRFHGSSRSKDMMIRRYSGTLSRDDYTALGEVGYYLARTALIVGRIAYVNRAGSVPNVDPSAPFAFSALKPGTVESEYLNAALDEVKQSIDLTTLTRNSPPHLAHQYLRVFIARLSLQNIPSAEVFESTKELLSNLTSGAITPLHHIFAALVATSLTELSDRVEMQAEANASIKEMHDALSNGQIIHRSSDGLGWETAIGELLQKKKSSTPAYTGTGPEQASPALEPNMAGLQHLAAAAVGEREGTGDNRPGSSSQQKVDNDLSAAMAAANEAAKAQAQATAAAAQDLFH</sequence>
<feature type="compositionally biased region" description="Basic and acidic residues" evidence="6">
    <location>
        <begin position="100"/>
        <end position="113"/>
    </location>
</feature>
<dbReference type="CDD" id="cd00067">
    <property type="entry name" value="GAL4"/>
    <property type="match status" value="1"/>
</dbReference>
<feature type="compositionally biased region" description="Polar residues" evidence="6">
    <location>
        <begin position="18"/>
        <end position="31"/>
    </location>
</feature>
<evidence type="ECO:0000313" key="8">
    <source>
        <dbReference type="EMBL" id="KAG9187378.1"/>
    </source>
</evidence>
<feature type="domain" description="Zn(2)-C6 fungal-type" evidence="7">
    <location>
        <begin position="121"/>
        <end position="155"/>
    </location>
</feature>
<keyword evidence="4" id="KW-0804">Transcription</keyword>
<evidence type="ECO:0000256" key="6">
    <source>
        <dbReference type="SAM" id="MobiDB-lite"/>
    </source>
</evidence>
<reference evidence="8" key="1">
    <citation type="submission" date="2021-07" db="EMBL/GenBank/DDBJ databases">
        <title>Genome Resource of American Ginseng Black Spot Pathogen Alternaria panax.</title>
        <authorList>
            <person name="Qiu C."/>
            <person name="Wang W."/>
            <person name="Liu Z."/>
        </authorList>
    </citation>
    <scope>NUCLEOTIDE SEQUENCE</scope>
    <source>
        <strain evidence="8">BNCC115425</strain>
    </source>
</reference>
<keyword evidence="1" id="KW-0479">Metal-binding</keyword>
<accession>A0AAD4I6C9</accession>
<dbReference type="EMBL" id="JAANER010000007">
    <property type="protein sequence ID" value="KAG9187378.1"/>
    <property type="molecule type" value="Genomic_DNA"/>
</dbReference>
<evidence type="ECO:0000313" key="9">
    <source>
        <dbReference type="Proteomes" id="UP001199106"/>
    </source>
</evidence>
<feature type="region of interest" description="Disordered" evidence="6">
    <location>
        <begin position="100"/>
        <end position="121"/>
    </location>
</feature>
<dbReference type="Proteomes" id="UP001199106">
    <property type="component" value="Unassembled WGS sequence"/>
</dbReference>
<evidence type="ECO:0000256" key="3">
    <source>
        <dbReference type="ARBA" id="ARBA00023125"/>
    </source>
</evidence>
<feature type="region of interest" description="Disordered" evidence="6">
    <location>
        <begin position="1"/>
        <end position="31"/>
    </location>
</feature>
<keyword evidence="3" id="KW-0238">DNA-binding</keyword>
<feature type="compositionally biased region" description="Polar residues" evidence="6">
    <location>
        <begin position="199"/>
        <end position="210"/>
    </location>
</feature>
<dbReference type="AlphaFoldDB" id="A0AAD4I6C9"/>
<dbReference type="PANTHER" id="PTHR31668:SF26">
    <property type="entry name" value="GLUCOSE TRANSPORT TRANSCRIPTION REGULATOR RGT1-RELATED"/>
    <property type="match status" value="1"/>
</dbReference>
<evidence type="ECO:0000256" key="2">
    <source>
        <dbReference type="ARBA" id="ARBA00023015"/>
    </source>
</evidence>
<dbReference type="GO" id="GO:0008270">
    <property type="term" value="F:zinc ion binding"/>
    <property type="evidence" value="ECO:0007669"/>
    <property type="project" value="InterPro"/>
</dbReference>
<evidence type="ECO:0000259" key="7">
    <source>
        <dbReference type="PROSITE" id="PS50048"/>
    </source>
</evidence>
<feature type="region of interest" description="Disordered" evidence="6">
    <location>
        <begin position="184"/>
        <end position="216"/>
    </location>
</feature>
<dbReference type="SMART" id="SM00066">
    <property type="entry name" value="GAL4"/>
    <property type="match status" value="1"/>
</dbReference>
<keyword evidence="5" id="KW-0539">Nucleus</keyword>
<gene>
    <name evidence="8" type="ORF">G6011_05249</name>
</gene>
<dbReference type="PROSITE" id="PS00463">
    <property type="entry name" value="ZN2_CY6_FUNGAL_1"/>
    <property type="match status" value="1"/>
</dbReference>
<evidence type="ECO:0000256" key="5">
    <source>
        <dbReference type="ARBA" id="ARBA00023242"/>
    </source>
</evidence>
<feature type="region of interest" description="Disordered" evidence="6">
    <location>
        <begin position="231"/>
        <end position="260"/>
    </location>
</feature>
<dbReference type="Gene3D" id="4.10.240.10">
    <property type="entry name" value="Zn(2)-C6 fungal-type DNA-binding domain"/>
    <property type="match status" value="1"/>
</dbReference>
<dbReference type="SUPFAM" id="SSF57701">
    <property type="entry name" value="Zn2/Cys6 DNA-binding domain"/>
    <property type="match status" value="1"/>
</dbReference>
<feature type="region of interest" description="Disordered" evidence="6">
    <location>
        <begin position="686"/>
        <end position="734"/>
    </location>
</feature>
<dbReference type="InterPro" id="IPR001138">
    <property type="entry name" value="Zn2Cys6_DnaBD"/>
</dbReference>
<dbReference type="GO" id="GO:0000981">
    <property type="term" value="F:DNA-binding transcription factor activity, RNA polymerase II-specific"/>
    <property type="evidence" value="ECO:0007669"/>
    <property type="project" value="InterPro"/>
</dbReference>
<name>A0AAD4I6C9_9PLEO</name>
<feature type="compositionally biased region" description="Low complexity" evidence="6">
    <location>
        <begin position="709"/>
        <end position="734"/>
    </location>
</feature>
<dbReference type="Pfam" id="PF00172">
    <property type="entry name" value="Zn_clus"/>
    <property type="match status" value="1"/>
</dbReference>
<evidence type="ECO:0000256" key="1">
    <source>
        <dbReference type="ARBA" id="ARBA00022723"/>
    </source>
</evidence>
<dbReference type="CDD" id="cd12148">
    <property type="entry name" value="fungal_TF_MHR"/>
    <property type="match status" value="1"/>
</dbReference>
<evidence type="ECO:0000256" key="4">
    <source>
        <dbReference type="ARBA" id="ARBA00023163"/>
    </source>
</evidence>
<dbReference type="InterPro" id="IPR036864">
    <property type="entry name" value="Zn2-C6_fun-type_DNA-bd_sf"/>
</dbReference>
<keyword evidence="2" id="KW-0805">Transcription regulation</keyword>
<dbReference type="PROSITE" id="PS50048">
    <property type="entry name" value="ZN2_CY6_FUNGAL_2"/>
    <property type="match status" value="1"/>
</dbReference>
<organism evidence="8 9">
    <name type="scientific">Alternaria panax</name>
    <dbReference type="NCBI Taxonomy" id="48097"/>
    <lineage>
        <taxon>Eukaryota</taxon>
        <taxon>Fungi</taxon>
        <taxon>Dikarya</taxon>
        <taxon>Ascomycota</taxon>
        <taxon>Pezizomycotina</taxon>
        <taxon>Dothideomycetes</taxon>
        <taxon>Pleosporomycetidae</taxon>
        <taxon>Pleosporales</taxon>
        <taxon>Pleosporineae</taxon>
        <taxon>Pleosporaceae</taxon>
        <taxon>Alternaria</taxon>
        <taxon>Alternaria sect. Panax</taxon>
    </lineage>
</organism>
<dbReference type="InterPro" id="IPR050797">
    <property type="entry name" value="Carb_Metab_Trans_Reg"/>
</dbReference>
<protein>
    <recommendedName>
        <fullName evidence="7">Zn(2)-C6 fungal-type domain-containing protein</fullName>
    </recommendedName>
</protein>
<comment type="caution">
    <text evidence="8">The sequence shown here is derived from an EMBL/GenBank/DDBJ whole genome shotgun (WGS) entry which is preliminary data.</text>
</comment>
<dbReference type="GO" id="GO:0003677">
    <property type="term" value="F:DNA binding"/>
    <property type="evidence" value="ECO:0007669"/>
    <property type="project" value="UniProtKB-KW"/>
</dbReference>